<feature type="compositionally biased region" description="Pro residues" evidence="1">
    <location>
        <begin position="802"/>
        <end position="813"/>
    </location>
</feature>
<feature type="compositionally biased region" description="Polar residues" evidence="1">
    <location>
        <begin position="944"/>
        <end position="968"/>
    </location>
</feature>
<gene>
    <name evidence="3" type="ORF">FGIG_05590</name>
</gene>
<evidence type="ECO:0000313" key="3">
    <source>
        <dbReference type="EMBL" id="TPP57136.1"/>
    </source>
</evidence>
<proteinExistence type="predicted"/>
<feature type="compositionally biased region" description="Polar residues" evidence="1">
    <location>
        <begin position="364"/>
        <end position="374"/>
    </location>
</feature>
<feature type="compositionally biased region" description="Low complexity" evidence="1">
    <location>
        <begin position="466"/>
        <end position="479"/>
    </location>
</feature>
<accession>A0A504Y942</accession>
<keyword evidence="2" id="KW-0732">Signal</keyword>
<comment type="caution">
    <text evidence="3">The sequence shown here is derived from an EMBL/GenBank/DDBJ whole genome shotgun (WGS) entry which is preliminary data.</text>
</comment>
<feature type="region of interest" description="Disordered" evidence="1">
    <location>
        <begin position="567"/>
        <end position="601"/>
    </location>
</feature>
<reference evidence="3 4" key="1">
    <citation type="submission" date="2019-04" db="EMBL/GenBank/DDBJ databases">
        <title>Annotation for the trematode Fasciola gigantica.</title>
        <authorList>
            <person name="Choi Y.-J."/>
        </authorList>
    </citation>
    <scope>NUCLEOTIDE SEQUENCE [LARGE SCALE GENOMIC DNA]</scope>
    <source>
        <strain evidence="3">Uganda_cow_1</strain>
    </source>
</reference>
<feature type="region of interest" description="Disordered" evidence="1">
    <location>
        <begin position="1061"/>
        <end position="1170"/>
    </location>
</feature>
<feature type="compositionally biased region" description="Pro residues" evidence="1">
    <location>
        <begin position="686"/>
        <end position="695"/>
    </location>
</feature>
<feature type="compositionally biased region" description="Polar residues" evidence="1">
    <location>
        <begin position="718"/>
        <end position="730"/>
    </location>
</feature>
<feature type="chain" id="PRO_5021486213" evidence="2">
    <location>
        <begin position="19"/>
        <end position="1264"/>
    </location>
</feature>
<dbReference type="OrthoDB" id="6280453at2759"/>
<feature type="compositionally biased region" description="Polar residues" evidence="1">
    <location>
        <begin position="231"/>
        <end position="244"/>
    </location>
</feature>
<name>A0A504Y942_FASGI</name>
<dbReference type="EMBL" id="SUNJ01013615">
    <property type="protein sequence ID" value="TPP57136.1"/>
    <property type="molecule type" value="Genomic_DNA"/>
</dbReference>
<dbReference type="AlphaFoldDB" id="A0A504Y942"/>
<keyword evidence="4" id="KW-1185">Reference proteome</keyword>
<feature type="region of interest" description="Disordered" evidence="1">
    <location>
        <begin position="638"/>
        <end position="658"/>
    </location>
</feature>
<feature type="compositionally biased region" description="Pro residues" evidence="1">
    <location>
        <begin position="825"/>
        <end position="836"/>
    </location>
</feature>
<feature type="region of interest" description="Disordered" evidence="1">
    <location>
        <begin position="677"/>
        <end position="749"/>
    </location>
</feature>
<evidence type="ECO:0000256" key="2">
    <source>
        <dbReference type="SAM" id="SignalP"/>
    </source>
</evidence>
<feature type="compositionally biased region" description="Polar residues" evidence="1">
    <location>
        <begin position="1061"/>
        <end position="1092"/>
    </location>
</feature>
<feature type="compositionally biased region" description="Polar residues" evidence="1">
    <location>
        <begin position="441"/>
        <end position="453"/>
    </location>
</feature>
<feature type="region of interest" description="Disordered" evidence="1">
    <location>
        <begin position="441"/>
        <end position="509"/>
    </location>
</feature>
<feature type="compositionally biased region" description="Pro residues" evidence="1">
    <location>
        <begin position="986"/>
        <end position="998"/>
    </location>
</feature>
<organism evidence="3 4">
    <name type="scientific">Fasciola gigantica</name>
    <name type="common">Giant liver fluke</name>
    <dbReference type="NCBI Taxonomy" id="46835"/>
    <lineage>
        <taxon>Eukaryota</taxon>
        <taxon>Metazoa</taxon>
        <taxon>Spiralia</taxon>
        <taxon>Lophotrochozoa</taxon>
        <taxon>Platyhelminthes</taxon>
        <taxon>Trematoda</taxon>
        <taxon>Digenea</taxon>
        <taxon>Plagiorchiida</taxon>
        <taxon>Echinostomata</taxon>
        <taxon>Echinostomatoidea</taxon>
        <taxon>Fasciolidae</taxon>
        <taxon>Fasciola</taxon>
    </lineage>
</organism>
<dbReference type="Proteomes" id="UP000316759">
    <property type="component" value="Unassembled WGS sequence"/>
</dbReference>
<protein>
    <submittedName>
        <fullName evidence="3">Uncharacterized protein</fullName>
    </submittedName>
</protein>
<feature type="region of interest" description="Disordered" evidence="1">
    <location>
        <begin position="767"/>
        <end position="884"/>
    </location>
</feature>
<evidence type="ECO:0000256" key="1">
    <source>
        <dbReference type="SAM" id="MobiDB-lite"/>
    </source>
</evidence>
<feature type="region of interest" description="Disordered" evidence="1">
    <location>
        <begin position="910"/>
        <end position="1008"/>
    </location>
</feature>
<sequence>MFPTRIGLSILLPQITYAETFSSNSEDHLSVASNYTFFCCQLYSDRCEAERRKIAPACTEEEQSKRSRRSASGRPRRTKLLFKRTLSDRAISEISDHEGGAHEGDAALKNVALPVADRTLGSVITTRDSERRESSSRTSYSLSPYAVISDTSYPHSAIHDVDDTAAPSVVDGTESTGVERISPLRLSRMSKTEATQAVVHTTAHHSAPTSASELDYSGDFRVASDAGSPKKQITSPSAHLSSPRSVLSTARNCHLTPLSVTWNPPVLYSKGCDEHWVPGSGSNGDSSVLDSTVVQSRRPSEERSNPASGPPLPSKAAPCHQFSVAALTDEPSRSSPNQHSPVESSFSPAKSMPNSVNRRPAQHGSRNGARTSVLHSPVPPAEEVSYVHSLSPNFLPTAPHGGSTSPFSHTQSHICQTQHIPDKLLSASSYLNSQCTPNVNRLSDGHSGTSRATGTHHRVDIPQTFSGSSNLSPTLPSLSVRRPSPGSTVKSDPSKLHRPVPAAPTFSQQRPTHLNAGTVLGTSHVSVPDLRLLQQMLGVDLNMATQLLSDPRFRDLYSLTMANLTSNEKKPNAGVSSIGSSSSTRPNPAESRVTESEVPTSVASSLNALVKLASTDMVSPSSMDMLLRLRSVPEPNQIGPLGPRCAPPNQPGIRNPSNLLHSAYHDRELLNRIPVSSESATQTQPAQPPPPPPLPLHHGNPNATGMKVLPPPPPLTAGHSTDTDPSTSNHIRSRYPTVPPPPMLSGANALPVSRSVPNTFGRAPGPVGFNGSNLHGSEAVVKSHSDNLSQPAGVSGISRVPPSQPQPPPPLSYPPVSSNSFGRPPIQPPPLPPPYNLNPMFNPQTLQPSVGPVPATGTGVPNATKHPAHLPPNPGSLLHHKAHPDKSYGRWADAHVRAARFIHLCQSLRPGQLPRNDRRRNSSCTGQSLPHTVVRPVARRDQPHSSGSRPVLNPTTGPLSSRLQSPQMLTAPRQWDSLTYSHPHPRPPISQHPIPPAPIISSGTTVNPSTAELDKNPFWNYIMNSVMSNLSPADLPPSHSASGSEAMDAFWTSVFQRLTRNDNNAGGNTHINTDNHIIRRGNSNANGKQLPSQPHPCLTRSVPGQSAPSSDSDHIPQHGPRYALSSSSMFSHSLNPPQHGPHSNLPVHLPASSGRFGLESKRPRLEPGTAHCDQVHQTPFPLVSRFPHPNTLPIDALQQTNQDVIHAATRLLNGFHARPSVSASENIIHQTTSAANELRGTESLEKNRLKMGSMTTNLAPVHRW</sequence>
<feature type="region of interest" description="Disordered" evidence="1">
    <location>
        <begin position="222"/>
        <end position="244"/>
    </location>
</feature>
<feature type="compositionally biased region" description="Polar residues" evidence="1">
    <location>
        <begin position="333"/>
        <end position="357"/>
    </location>
</feature>
<feature type="compositionally biased region" description="Polar residues" evidence="1">
    <location>
        <begin position="283"/>
        <end position="297"/>
    </location>
</feature>
<evidence type="ECO:0000313" key="4">
    <source>
        <dbReference type="Proteomes" id="UP000316759"/>
    </source>
</evidence>
<feature type="region of interest" description="Disordered" evidence="1">
    <location>
        <begin position="279"/>
        <end position="376"/>
    </location>
</feature>
<feature type="signal peptide" evidence="2">
    <location>
        <begin position="1"/>
        <end position="18"/>
    </location>
</feature>